<accession>A0A396IGM7</accession>
<dbReference type="Proteomes" id="UP000265566">
    <property type="component" value="Chromosome 4"/>
</dbReference>
<name>A0A396IGM7_MEDTR</name>
<organism evidence="1 2">
    <name type="scientific">Medicago truncatula</name>
    <name type="common">Barrel medic</name>
    <name type="synonym">Medicago tribuloides</name>
    <dbReference type="NCBI Taxonomy" id="3880"/>
    <lineage>
        <taxon>Eukaryota</taxon>
        <taxon>Viridiplantae</taxon>
        <taxon>Streptophyta</taxon>
        <taxon>Embryophyta</taxon>
        <taxon>Tracheophyta</taxon>
        <taxon>Spermatophyta</taxon>
        <taxon>Magnoliopsida</taxon>
        <taxon>eudicotyledons</taxon>
        <taxon>Gunneridae</taxon>
        <taxon>Pentapetalae</taxon>
        <taxon>rosids</taxon>
        <taxon>fabids</taxon>
        <taxon>Fabales</taxon>
        <taxon>Fabaceae</taxon>
        <taxon>Papilionoideae</taxon>
        <taxon>50 kb inversion clade</taxon>
        <taxon>NPAAA clade</taxon>
        <taxon>Hologalegina</taxon>
        <taxon>IRL clade</taxon>
        <taxon>Trifolieae</taxon>
        <taxon>Medicago</taxon>
    </lineage>
</organism>
<gene>
    <name evidence="1" type="ORF">MtrunA17_Chr4g0062151</name>
</gene>
<proteinExistence type="predicted"/>
<dbReference type="AlphaFoldDB" id="A0A396IGM7"/>
<comment type="caution">
    <text evidence="1">The sequence shown here is derived from an EMBL/GenBank/DDBJ whole genome shotgun (WGS) entry which is preliminary data.</text>
</comment>
<protein>
    <submittedName>
        <fullName evidence="1">Uncharacterized protein</fullName>
    </submittedName>
</protein>
<evidence type="ECO:0000313" key="1">
    <source>
        <dbReference type="EMBL" id="RHN63793.1"/>
    </source>
</evidence>
<sequence length="95" mass="11085">MEFGKKRSSKNNKNEVGKEHRCRVSFDVQEKGTKWIPIPHTCDCYKMHLKFRENALPEKEELEADIDSDVATTLVDESSKSTFCMFVELYYCLSL</sequence>
<evidence type="ECO:0000313" key="2">
    <source>
        <dbReference type="Proteomes" id="UP000265566"/>
    </source>
</evidence>
<reference evidence="2" key="1">
    <citation type="journal article" date="2018" name="Nat. Plants">
        <title>Whole-genome landscape of Medicago truncatula symbiotic genes.</title>
        <authorList>
            <person name="Pecrix Y."/>
            <person name="Staton S.E."/>
            <person name="Sallet E."/>
            <person name="Lelandais-Briere C."/>
            <person name="Moreau S."/>
            <person name="Carrere S."/>
            <person name="Blein T."/>
            <person name="Jardinaud M.F."/>
            <person name="Latrasse D."/>
            <person name="Zouine M."/>
            <person name="Zahm M."/>
            <person name="Kreplak J."/>
            <person name="Mayjonade B."/>
            <person name="Satge C."/>
            <person name="Perez M."/>
            <person name="Cauet S."/>
            <person name="Marande W."/>
            <person name="Chantry-Darmon C."/>
            <person name="Lopez-Roques C."/>
            <person name="Bouchez O."/>
            <person name="Berard A."/>
            <person name="Debelle F."/>
            <person name="Munos S."/>
            <person name="Bendahmane A."/>
            <person name="Berges H."/>
            <person name="Niebel A."/>
            <person name="Buitink J."/>
            <person name="Frugier F."/>
            <person name="Benhamed M."/>
            <person name="Crespi M."/>
            <person name="Gouzy J."/>
            <person name="Gamas P."/>
        </authorList>
    </citation>
    <scope>NUCLEOTIDE SEQUENCE [LARGE SCALE GENOMIC DNA]</scope>
    <source>
        <strain evidence="2">cv. Jemalong A17</strain>
    </source>
</reference>
<dbReference type="Gramene" id="rna26540">
    <property type="protein sequence ID" value="RHN63793.1"/>
    <property type="gene ID" value="gene26540"/>
</dbReference>
<dbReference type="EMBL" id="PSQE01000004">
    <property type="protein sequence ID" value="RHN63793.1"/>
    <property type="molecule type" value="Genomic_DNA"/>
</dbReference>